<dbReference type="Pfam" id="PF25282">
    <property type="entry name" value="POTRA1_3_Toc75"/>
    <property type="match status" value="2"/>
</dbReference>
<comment type="similarity">
    <text evidence="10">Belongs to the TOC75 family.</text>
</comment>
<dbReference type="OrthoDB" id="1161695at2759"/>
<accession>G7IRX8</accession>
<evidence type="ECO:0000313" key="17">
    <source>
        <dbReference type="Proteomes" id="UP000002051"/>
    </source>
</evidence>
<dbReference type="GO" id="GO:0006886">
    <property type="term" value="P:intracellular protein transport"/>
    <property type="evidence" value="ECO:0007669"/>
    <property type="project" value="InterPro"/>
</dbReference>
<evidence type="ECO:0000256" key="7">
    <source>
        <dbReference type="ARBA" id="ARBA00022805"/>
    </source>
</evidence>
<evidence type="ECO:0000259" key="14">
    <source>
        <dbReference type="Pfam" id="PF25282"/>
    </source>
</evidence>
<dbReference type="EMBL" id="CM001218">
    <property type="protein sequence ID" value="AES67651.2"/>
    <property type="molecule type" value="Genomic_DNA"/>
</dbReference>
<evidence type="ECO:0000313" key="15">
    <source>
        <dbReference type="EMBL" id="AES67651.2"/>
    </source>
</evidence>
<evidence type="ECO:0000313" key="16">
    <source>
        <dbReference type="EnsemblPlants" id="AES67651"/>
    </source>
</evidence>
<dbReference type="NCBIfam" id="TIGR00992">
    <property type="entry name" value="3a0901s03IAP75"/>
    <property type="match status" value="1"/>
</dbReference>
<keyword evidence="2" id="KW-0813">Transport</keyword>
<protein>
    <submittedName>
        <fullName evidence="15">Translocon at the outer envelope membrane ofs protein 75-III</fullName>
    </submittedName>
</protein>
<evidence type="ECO:0000256" key="9">
    <source>
        <dbReference type="ARBA" id="ARBA00023136"/>
    </source>
</evidence>
<feature type="domain" description="Toc75-like second POTRA" evidence="13">
    <location>
        <begin position="217"/>
        <end position="328"/>
    </location>
</feature>
<dbReference type="InterPro" id="IPR005689">
    <property type="entry name" value="IAP75"/>
</dbReference>
<dbReference type="AlphaFoldDB" id="G7IRX8"/>
<dbReference type="Gene3D" id="3.10.20.310">
    <property type="entry name" value="membrane protein fhac"/>
    <property type="match status" value="3"/>
</dbReference>
<evidence type="ECO:0000256" key="8">
    <source>
        <dbReference type="ARBA" id="ARBA00022927"/>
    </source>
</evidence>
<keyword evidence="17" id="KW-1185">Reference proteome</keyword>
<evidence type="ECO:0000259" key="13">
    <source>
        <dbReference type="Pfam" id="PF25280"/>
    </source>
</evidence>
<gene>
    <name evidence="16" type="primary">11418084</name>
    <name evidence="15" type="ordered locus">MTR_2g097700</name>
</gene>
<evidence type="ECO:0000256" key="11">
    <source>
        <dbReference type="SAM" id="MobiDB-lite"/>
    </source>
</evidence>
<dbReference type="eggNOG" id="ENOG502QTZ3">
    <property type="taxonomic scope" value="Eukaryota"/>
</dbReference>
<evidence type="ECO:0000256" key="3">
    <source>
        <dbReference type="ARBA" id="ARBA00022452"/>
    </source>
</evidence>
<dbReference type="GO" id="GO:0009707">
    <property type="term" value="C:chloroplast outer membrane"/>
    <property type="evidence" value="ECO:0000318"/>
    <property type="project" value="GO_Central"/>
</dbReference>
<dbReference type="KEGG" id="mtr:11418084"/>
<keyword evidence="6" id="KW-0812">Transmembrane</keyword>
<keyword evidence="9" id="KW-0472">Membrane</keyword>
<dbReference type="FunFam" id="2.40.160.50:FF:000004">
    <property type="entry name" value="Protein TOC75-3 chloroplastic"/>
    <property type="match status" value="1"/>
</dbReference>
<evidence type="ECO:0000256" key="1">
    <source>
        <dbReference type="ARBA" id="ARBA00004396"/>
    </source>
</evidence>
<dbReference type="PANTHER" id="PTHR12815:SF42">
    <property type="entry name" value="BACTERIAL SURFACE ANTIGEN (D15) DOMAIN-CONTAINING PROTEIN"/>
    <property type="match status" value="1"/>
</dbReference>
<dbReference type="GO" id="GO:0045037">
    <property type="term" value="P:protein import into chloroplast stroma"/>
    <property type="evidence" value="ECO:0000318"/>
    <property type="project" value="GO_Central"/>
</dbReference>
<keyword evidence="3" id="KW-1134">Transmembrane beta strand</keyword>
<evidence type="ECO:0000256" key="4">
    <source>
        <dbReference type="ARBA" id="ARBA00022528"/>
    </source>
</evidence>
<dbReference type="InterPro" id="IPR039910">
    <property type="entry name" value="D15-like"/>
</dbReference>
<feature type="region of interest" description="Disordered" evidence="11">
    <location>
        <begin position="1"/>
        <end position="30"/>
    </location>
</feature>
<feature type="domain" description="Bacterial surface antigen (D15)" evidence="12">
    <location>
        <begin position="449"/>
        <end position="781"/>
    </location>
</feature>
<keyword evidence="7" id="KW-1002">Plastid outer membrane</keyword>
<dbReference type="GO" id="GO:0045036">
    <property type="term" value="P:protein targeting to chloroplast"/>
    <property type="evidence" value="ECO:0007669"/>
    <property type="project" value="UniProtKB-ARBA"/>
</dbReference>
<dbReference type="STRING" id="3880.G7IRX8"/>
<evidence type="ECO:0000256" key="6">
    <source>
        <dbReference type="ARBA" id="ARBA00022692"/>
    </source>
</evidence>
<dbReference type="InterPro" id="IPR057355">
    <property type="entry name" value="POTRA2_Toc75"/>
</dbReference>
<dbReference type="Pfam" id="PF25280">
    <property type="entry name" value="POTRA2_Toc75"/>
    <property type="match status" value="1"/>
</dbReference>
<dbReference type="PANTHER" id="PTHR12815">
    <property type="entry name" value="SORTING AND ASSEMBLY MACHINERY SAMM50 PROTEIN FAMILY MEMBER"/>
    <property type="match status" value="1"/>
</dbReference>
<keyword evidence="8" id="KW-0653">Protein transport</keyword>
<dbReference type="PaxDb" id="3880-AES67651"/>
<dbReference type="Proteomes" id="UP000002051">
    <property type="component" value="Chromosome 2"/>
</dbReference>
<name>G7IRX8_MEDTR</name>
<evidence type="ECO:0000256" key="10">
    <source>
        <dbReference type="ARBA" id="ARBA00061638"/>
    </source>
</evidence>
<keyword evidence="4" id="KW-0150">Chloroplast</keyword>
<dbReference type="Pfam" id="PF01103">
    <property type="entry name" value="Omp85"/>
    <property type="match status" value="1"/>
</dbReference>
<reference evidence="15 17" key="1">
    <citation type="journal article" date="2011" name="Nature">
        <title>The Medicago genome provides insight into the evolution of rhizobial symbioses.</title>
        <authorList>
            <person name="Young N.D."/>
            <person name="Debelle F."/>
            <person name="Oldroyd G.E."/>
            <person name="Geurts R."/>
            <person name="Cannon S.B."/>
            <person name="Udvardi M.K."/>
            <person name="Benedito V.A."/>
            <person name="Mayer K.F."/>
            <person name="Gouzy J."/>
            <person name="Schoof H."/>
            <person name="Van de Peer Y."/>
            <person name="Proost S."/>
            <person name="Cook D.R."/>
            <person name="Meyers B.C."/>
            <person name="Spannagl M."/>
            <person name="Cheung F."/>
            <person name="De Mita S."/>
            <person name="Krishnakumar V."/>
            <person name="Gundlach H."/>
            <person name="Zhou S."/>
            <person name="Mudge J."/>
            <person name="Bharti A.K."/>
            <person name="Murray J.D."/>
            <person name="Naoumkina M.A."/>
            <person name="Rosen B."/>
            <person name="Silverstein K.A."/>
            <person name="Tang H."/>
            <person name="Rombauts S."/>
            <person name="Zhao P.X."/>
            <person name="Zhou P."/>
            <person name="Barbe V."/>
            <person name="Bardou P."/>
            <person name="Bechner M."/>
            <person name="Bellec A."/>
            <person name="Berger A."/>
            <person name="Berges H."/>
            <person name="Bidwell S."/>
            <person name="Bisseling T."/>
            <person name="Choisne N."/>
            <person name="Couloux A."/>
            <person name="Denny R."/>
            <person name="Deshpande S."/>
            <person name="Dai X."/>
            <person name="Doyle J.J."/>
            <person name="Dudez A.M."/>
            <person name="Farmer A.D."/>
            <person name="Fouteau S."/>
            <person name="Franken C."/>
            <person name="Gibelin C."/>
            <person name="Gish J."/>
            <person name="Goldstein S."/>
            <person name="Gonzalez A.J."/>
            <person name="Green P.J."/>
            <person name="Hallab A."/>
            <person name="Hartog M."/>
            <person name="Hua A."/>
            <person name="Humphray S.J."/>
            <person name="Jeong D.H."/>
            <person name="Jing Y."/>
            <person name="Jocker A."/>
            <person name="Kenton S.M."/>
            <person name="Kim D.J."/>
            <person name="Klee K."/>
            <person name="Lai H."/>
            <person name="Lang C."/>
            <person name="Lin S."/>
            <person name="Macmil S.L."/>
            <person name="Magdelenat G."/>
            <person name="Matthews L."/>
            <person name="McCorrison J."/>
            <person name="Monaghan E.L."/>
            <person name="Mun J.H."/>
            <person name="Najar F.Z."/>
            <person name="Nicholson C."/>
            <person name="Noirot C."/>
            <person name="O'Bleness M."/>
            <person name="Paule C.R."/>
            <person name="Poulain J."/>
            <person name="Prion F."/>
            <person name="Qin B."/>
            <person name="Qu C."/>
            <person name="Retzel E.F."/>
            <person name="Riddle C."/>
            <person name="Sallet E."/>
            <person name="Samain S."/>
            <person name="Samson N."/>
            <person name="Sanders I."/>
            <person name="Saurat O."/>
            <person name="Scarpelli C."/>
            <person name="Schiex T."/>
            <person name="Segurens B."/>
            <person name="Severin A.J."/>
            <person name="Sherrier D.J."/>
            <person name="Shi R."/>
            <person name="Sims S."/>
            <person name="Singer S.R."/>
            <person name="Sinharoy S."/>
            <person name="Sterck L."/>
            <person name="Viollet A."/>
            <person name="Wang B.B."/>
            <person name="Wang K."/>
            <person name="Wang M."/>
            <person name="Wang X."/>
            <person name="Warfsmann J."/>
            <person name="Weissenbach J."/>
            <person name="White D.D."/>
            <person name="White J.D."/>
            <person name="Wiley G.B."/>
            <person name="Wincker P."/>
            <person name="Xing Y."/>
            <person name="Yang L."/>
            <person name="Yao Z."/>
            <person name="Ying F."/>
            <person name="Zhai J."/>
            <person name="Zhou L."/>
            <person name="Zuber A."/>
            <person name="Denarie J."/>
            <person name="Dixon R.A."/>
            <person name="May G.D."/>
            <person name="Schwartz D.C."/>
            <person name="Rogers J."/>
            <person name="Quetier F."/>
            <person name="Town C.D."/>
            <person name="Roe B.A."/>
        </authorList>
    </citation>
    <scope>NUCLEOTIDE SEQUENCE [LARGE SCALE GENOMIC DNA]</scope>
    <source>
        <strain evidence="15">A17</strain>
        <strain evidence="16 17">cv. Jemalong A17</strain>
    </source>
</reference>
<dbReference type="ExpressionAtlas" id="G7IRX8">
    <property type="expression patterns" value="differential"/>
</dbReference>
<comment type="subcellular location">
    <subcellularLocation>
        <location evidence="1">Plastid</location>
        <location evidence="1">Chloroplast outer membrane</location>
        <topology evidence="1">Multi-pass membrane protein</topology>
    </subcellularLocation>
</comment>
<evidence type="ECO:0000259" key="12">
    <source>
        <dbReference type="Pfam" id="PF01103"/>
    </source>
</evidence>
<dbReference type="GO" id="GO:0015450">
    <property type="term" value="F:protein-transporting ATPase activity"/>
    <property type="evidence" value="ECO:0007669"/>
    <property type="project" value="InterPro"/>
</dbReference>
<dbReference type="Gene3D" id="2.40.160.50">
    <property type="entry name" value="membrane protein fhac: a member of the omp85/tpsb transporter family"/>
    <property type="match status" value="1"/>
</dbReference>
<reference evidence="16" key="3">
    <citation type="submission" date="2015-04" db="UniProtKB">
        <authorList>
            <consortium name="EnsemblPlants"/>
        </authorList>
    </citation>
    <scope>IDENTIFICATION</scope>
    <source>
        <strain evidence="16">cv. Jemalong A17</strain>
    </source>
</reference>
<dbReference type="HOGENOM" id="CLU_000837_26_1_1"/>
<evidence type="ECO:0000256" key="5">
    <source>
        <dbReference type="ARBA" id="ARBA00022640"/>
    </source>
</evidence>
<feature type="domain" description="Toc75-like POTRA" evidence="14">
    <location>
        <begin position="329"/>
        <end position="410"/>
    </location>
</feature>
<sequence length="781" mass="85720">MSSLVPSNNIFSGPRKNNNKPSLPKCNNNYSQPSRRRLAFKPLTIITAAAISVHCNKPVFLYGNITGGGINGGSGSGGWWFGGGGGGGGGFWSRFFTPAAAIADETKSDEFDSHGMPVNITIQLNKLSGFKKYKISDITFFDKKRKTKTSSDDSFSEMITIVPGGVYTRAQLQKELDGLTSSGMFEKVDLEGKTNADGTVGITVSYSESTWEAAEKFRCMNVGMMPQTKPIELDSDMTEKERMKQYLSQEREYKRRMEKARPCILPNTVHLEIMDMMRKERSLSARLLQKIRDRVQKWYHDQGYACAQVVNFGNLNTKEVVCEVVEGDISQLQVQFIDKLGNVVEGNTQATVIHRELPKELRPGNTFNIEAGKQALKNINSLSLFSNIEVNPRPDETSEGGIIVEIKVKEMDQKTADVSTEWSIIPGRGGYPTLASLQPGGTISFEHRNLQGLNRALSGSITTSNFFNPQDDLAFKMEYAHPYFDGVDNPRNRTLHVSCFNSRKLSPVFTGGPGLDEVPPIWVDRGGVKANITENFTPQSKFTYGLVMEEITTRDEGNQICANGQRVLPGGGISADGPPTSLGGTGIDHMAFLQANITRDNTRFVNGAVVGARNMFQVDQGLGIGTQFPFFNRHQLTLTRFIQLMFVEEGAGKPPPPVLVLHGRYGGCVGDLPSYDAFTLGGPYSVRGYNMGELGAARNMLELAAELRIPVKGMHVYGFAEHGNDLGSSKDVKGNPTEVYRRMGQGSSYGVGAKLGLVRAEYAIDHNSGTGALYLRFGERF</sequence>
<organism evidence="15 17">
    <name type="scientific">Medicago truncatula</name>
    <name type="common">Barrel medic</name>
    <name type="synonym">Medicago tribuloides</name>
    <dbReference type="NCBI Taxonomy" id="3880"/>
    <lineage>
        <taxon>Eukaryota</taxon>
        <taxon>Viridiplantae</taxon>
        <taxon>Streptophyta</taxon>
        <taxon>Embryophyta</taxon>
        <taxon>Tracheophyta</taxon>
        <taxon>Spermatophyta</taxon>
        <taxon>Magnoliopsida</taxon>
        <taxon>eudicotyledons</taxon>
        <taxon>Gunneridae</taxon>
        <taxon>Pentapetalae</taxon>
        <taxon>rosids</taxon>
        <taxon>fabids</taxon>
        <taxon>Fabales</taxon>
        <taxon>Fabaceae</taxon>
        <taxon>Papilionoideae</taxon>
        <taxon>50 kb inversion clade</taxon>
        <taxon>NPAAA clade</taxon>
        <taxon>Hologalegina</taxon>
        <taxon>IRL clade</taxon>
        <taxon>Trifolieae</taxon>
        <taxon>Medicago</taxon>
    </lineage>
</organism>
<dbReference type="GO" id="GO:0009658">
    <property type="term" value="P:chloroplast organization"/>
    <property type="evidence" value="ECO:0000318"/>
    <property type="project" value="GO_Central"/>
</dbReference>
<reference evidence="15 17" key="2">
    <citation type="journal article" date="2014" name="BMC Genomics">
        <title>An improved genome release (version Mt4.0) for the model legume Medicago truncatula.</title>
        <authorList>
            <person name="Tang H."/>
            <person name="Krishnakumar V."/>
            <person name="Bidwell S."/>
            <person name="Rosen B."/>
            <person name="Chan A."/>
            <person name="Zhou S."/>
            <person name="Gentzbittel L."/>
            <person name="Childs K.L."/>
            <person name="Yandell M."/>
            <person name="Gundlach H."/>
            <person name="Mayer K.F."/>
            <person name="Schwartz D.C."/>
            <person name="Town C.D."/>
        </authorList>
    </citation>
    <scope>GENOME REANNOTATION</scope>
    <source>
        <strain evidence="16 17">cv. Jemalong A17</strain>
    </source>
</reference>
<dbReference type="EnsemblPlants" id="AES67651">
    <property type="protein sequence ID" value="AES67651"/>
    <property type="gene ID" value="MTR_2g097700"/>
</dbReference>
<feature type="domain" description="Toc75-like POTRA" evidence="14">
    <location>
        <begin position="118"/>
        <end position="208"/>
    </location>
</feature>
<evidence type="ECO:0000256" key="2">
    <source>
        <dbReference type="ARBA" id="ARBA00022448"/>
    </source>
</evidence>
<dbReference type="InterPro" id="IPR000184">
    <property type="entry name" value="Bac_surfAg_D15"/>
</dbReference>
<proteinExistence type="inferred from homology"/>
<accession>A0A0C3V8F8</accession>
<keyword evidence="5" id="KW-0934">Plastid</keyword>
<dbReference type="InterPro" id="IPR057354">
    <property type="entry name" value="POTRA1_3_Toc75"/>
</dbReference>